<dbReference type="OrthoDB" id="5598852at2759"/>
<reference evidence="3 4" key="1">
    <citation type="submission" date="2019-12" db="EMBL/GenBank/DDBJ databases">
        <title>Draft genome sequence of the ascomycete Xylaria multiplex DSM 110363.</title>
        <authorList>
            <person name="Buettner E."/>
            <person name="Kellner H."/>
        </authorList>
    </citation>
    <scope>NUCLEOTIDE SEQUENCE [LARGE SCALE GENOMIC DNA]</scope>
    <source>
        <strain evidence="3 4">DSM 110363</strain>
    </source>
</reference>
<dbReference type="InterPro" id="IPR011009">
    <property type="entry name" value="Kinase-like_dom_sf"/>
</dbReference>
<gene>
    <name evidence="3" type="ORF">GQX73_g4002</name>
</gene>
<dbReference type="EMBL" id="WUBL01000034">
    <property type="protein sequence ID" value="KAF2969583.1"/>
    <property type="molecule type" value="Genomic_DNA"/>
</dbReference>
<evidence type="ECO:0000259" key="2">
    <source>
        <dbReference type="Pfam" id="PF01636"/>
    </source>
</evidence>
<evidence type="ECO:0000256" key="1">
    <source>
        <dbReference type="SAM" id="SignalP"/>
    </source>
</evidence>
<dbReference type="SUPFAM" id="SSF56112">
    <property type="entry name" value="Protein kinase-like (PK-like)"/>
    <property type="match status" value="1"/>
</dbReference>
<dbReference type="Proteomes" id="UP000481858">
    <property type="component" value="Unassembled WGS sequence"/>
</dbReference>
<dbReference type="InterPro" id="IPR002575">
    <property type="entry name" value="Aminoglycoside_PTrfase"/>
</dbReference>
<proteinExistence type="predicted"/>
<dbReference type="Pfam" id="PF01636">
    <property type="entry name" value="APH"/>
    <property type="match status" value="1"/>
</dbReference>
<organism evidence="3 4">
    <name type="scientific">Xylaria multiplex</name>
    <dbReference type="NCBI Taxonomy" id="323545"/>
    <lineage>
        <taxon>Eukaryota</taxon>
        <taxon>Fungi</taxon>
        <taxon>Dikarya</taxon>
        <taxon>Ascomycota</taxon>
        <taxon>Pezizomycotina</taxon>
        <taxon>Sordariomycetes</taxon>
        <taxon>Xylariomycetidae</taxon>
        <taxon>Xylariales</taxon>
        <taxon>Xylariaceae</taxon>
        <taxon>Xylaria</taxon>
    </lineage>
</organism>
<feature type="signal peptide" evidence="1">
    <location>
        <begin position="1"/>
        <end position="28"/>
    </location>
</feature>
<accession>A0A7C8ITK6</accession>
<feature type="chain" id="PRO_5028977887" description="Aminoglycoside phosphotransferase domain-containing protein" evidence="1">
    <location>
        <begin position="29"/>
        <end position="402"/>
    </location>
</feature>
<evidence type="ECO:0000313" key="4">
    <source>
        <dbReference type="Proteomes" id="UP000481858"/>
    </source>
</evidence>
<keyword evidence="4" id="KW-1185">Reference proteome</keyword>
<comment type="caution">
    <text evidence="3">The sequence shown here is derived from an EMBL/GenBank/DDBJ whole genome shotgun (WGS) entry which is preliminary data.</text>
</comment>
<evidence type="ECO:0000313" key="3">
    <source>
        <dbReference type="EMBL" id="KAF2969583.1"/>
    </source>
</evidence>
<protein>
    <recommendedName>
        <fullName evidence="2">Aminoglycoside phosphotransferase domain-containing protein</fullName>
    </recommendedName>
</protein>
<dbReference type="AlphaFoldDB" id="A0A7C8ITK6"/>
<feature type="domain" description="Aminoglycoside phosphotransferase" evidence="2">
    <location>
        <begin position="142"/>
        <end position="271"/>
    </location>
</feature>
<dbReference type="Gene3D" id="3.90.1200.10">
    <property type="match status" value="1"/>
</dbReference>
<dbReference type="InParanoid" id="A0A7C8ITK6"/>
<keyword evidence="1" id="KW-0732">Signal</keyword>
<sequence>MRNKVSLSTQTLPLIHLFCHMACAFIAALNSMGGLNLENVESFVEMASSSSDGSSKPFFDRCKLPITVKDDCDAFVRSRYSGPIRPAPFQGYCSYTLFVGEEIAVQFRPFAYKLDISMTRTACDIFKRLAPETEYLGQLKGTDLHAFSMRKLPGVSLVDYRAMTSNRSAREQMVRDFARLQALAWRNAKPVQGLLGEKRTVGSSLTLRLELMSASLPMRFRRTASAILDDISEIEALPWVFTHGDFLGANIMVDPYSGTLTGLLDWAEAEWLPFGIGMYGLEELLGEDNQSGRFVYYPEAKHLRNLFWKHLIVLLPELERDSKTIALVKKAQRFGVLLWHGIAFDDGNLNRVVEEGRDDREIQRLSVFLSRTSSTPQSKLQKIGASMSSPLSLIRGFRLGKV</sequence>
<name>A0A7C8ITK6_9PEZI</name>